<keyword evidence="1" id="KW-1133">Transmembrane helix</keyword>
<protein>
    <recommendedName>
        <fullName evidence="4">DUF3995 domain-containing protein</fullName>
    </recommendedName>
</protein>
<sequence length="72" mass="8018">MRVSTVVAALLLPAGMLIHAFGLTHYSGLGWPRTWEHVGGWIAFAIGLWIMIACGELLWRRATRRTRASANE</sequence>
<keyword evidence="1" id="KW-0472">Membrane</keyword>
<keyword evidence="3" id="KW-1185">Reference proteome</keyword>
<feature type="transmembrane region" description="Helical" evidence="1">
    <location>
        <begin position="38"/>
        <end position="59"/>
    </location>
</feature>
<evidence type="ECO:0000313" key="3">
    <source>
        <dbReference type="Proteomes" id="UP001501480"/>
    </source>
</evidence>
<reference evidence="2 3" key="1">
    <citation type="journal article" date="2019" name="Int. J. Syst. Evol. Microbiol.">
        <title>The Global Catalogue of Microorganisms (GCM) 10K type strain sequencing project: providing services to taxonomists for standard genome sequencing and annotation.</title>
        <authorList>
            <consortium name="The Broad Institute Genomics Platform"/>
            <consortium name="The Broad Institute Genome Sequencing Center for Infectious Disease"/>
            <person name="Wu L."/>
            <person name="Ma J."/>
        </authorList>
    </citation>
    <scope>NUCLEOTIDE SEQUENCE [LARGE SCALE GENOMIC DNA]</scope>
    <source>
        <strain evidence="2 3">JCM 15749</strain>
    </source>
</reference>
<proteinExistence type="predicted"/>
<accession>A0ABN2VP63</accession>
<dbReference type="Proteomes" id="UP001501480">
    <property type="component" value="Unassembled WGS sequence"/>
</dbReference>
<dbReference type="EMBL" id="BAAAPY010000001">
    <property type="protein sequence ID" value="GAA2068464.1"/>
    <property type="molecule type" value="Genomic_DNA"/>
</dbReference>
<gene>
    <name evidence="2" type="ORF">GCM10009821_00290</name>
</gene>
<dbReference type="RefSeq" id="WP_344322863.1">
    <property type="nucleotide sequence ID" value="NZ_BAAAPY010000001.1"/>
</dbReference>
<keyword evidence="1" id="KW-0812">Transmembrane</keyword>
<evidence type="ECO:0000313" key="2">
    <source>
        <dbReference type="EMBL" id="GAA2068464.1"/>
    </source>
</evidence>
<comment type="caution">
    <text evidence="2">The sequence shown here is derived from an EMBL/GenBank/DDBJ whole genome shotgun (WGS) entry which is preliminary data.</text>
</comment>
<evidence type="ECO:0008006" key="4">
    <source>
        <dbReference type="Google" id="ProtNLM"/>
    </source>
</evidence>
<evidence type="ECO:0000256" key="1">
    <source>
        <dbReference type="SAM" id="Phobius"/>
    </source>
</evidence>
<name>A0ABN2VP63_9ACTN</name>
<organism evidence="2 3">
    <name type="scientific">Aeromicrobium halocynthiae</name>
    <dbReference type="NCBI Taxonomy" id="560557"/>
    <lineage>
        <taxon>Bacteria</taxon>
        <taxon>Bacillati</taxon>
        <taxon>Actinomycetota</taxon>
        <taxon>Actinomycetes</taxon>
        <taxon>Propionibacteriales</taxon>
        <taxon>Nocardioidaceae</taxon>
        <taxon>Aeromicrobium</taxon>
    </lineage>
</organism>